<dbReference type="GeneID" id="20809053"/>
<dbReference type="GO" id="GO:0046872">
    <property type="term" value="F:metal ion binding"/>
    <property type="evidence" value="ECO:0007669"/>
    <property type="project" value="UniProtKB-KW"/>
</dbReference>
<comment type="cofactor">
    <cofactor evidence="1">
        <name>a divalent metal cation</name>
        <dbReference type="ChEBI" id="CHEBI:60240"/>
    </cofactor>
</comment>
<reference evidence="5" key="1">
    <citation type="submission" date="2013-12" db="EMBL/GenBank/DDBJ databases">
        <title>The Genome Sequence of Aphanomyces astaci APO3.</title>
        <authorList>
            <consortium name="The Broad Institute Genomics Platform"/>
            <person name="Russ C."/>
            <person name="Tyler B."/>
            <person name="van West P."/>
            <person name="Dieguez-Uribeondo J."/>
            <person name="Young S.K."/>
            <person name="Zeng Q."/>
            <person name="Gargeya S."/>
            <person name="Fitzgerald M."/>
            <person name="Abouelleil A."/>
            <person name="Alvarado L."/>
            <person name="Chapman S.B."/>
            <person name="Gainer-Dewar J."/>
            <person name="Goldberg J."/>
            <person name="Griggs A."/>
            <person name="Gujja S."/>
            <person name="Hansen M."/>
            <person name="Howarth C."/>
            <person name="Imamovic A."/>
            <person name="Ireland A."/>
            <person name="Larimer J."/>
            <person name="McCowan C."/>
            <person name="Murphy C."/>
            <person name="Pearson M."/>
            <person name="Poon T.W."/>
            <person name="Priest M."/>
            <person name="Roberts A."/>
            <person name="Saif S."/>
            <person name="Shea T."/>
            <person name="Sykes S."/>
            <person name="Wortman J."/>
            <person name="Nusbaum C."/>
            <person name="Birren B."/>
        </authorList>
    </citation>
    <scope>NUCLEOTIDE SEQUENCE [LARGE SCALE GENOMIC DNA]</scope>
    <source>
        <strain evidence="5">APO3</strain>
    </source>
</reference>
<dbReference type="Gene3D" id="3.90.550.10">
    <property type="entry name" value="Spore Coat Polysaccharide Biosynthesis Protein SpsA, Chain A"/>
    <property type="match status" value="1"/>
</dbReference>
<accession>W4GKG1</accession>
<dbReference type="SUPFAM" id="SSF53448">
    <property type="entry name" value="Nucleotide-diphospho-sugar transferases"/>
    <property type="match status" value="1"/>
</dbReference>
<proteinExistence type="predicted"/>
<keyword evidence="2" id="KW-0479">Metal-binding</keyword>
<dbReference type="RefSeq" id="XP_009830777.1">
    <property type="nucleotide sequence ID" value="XM_009832475.1"/>
</dbReference>
<evidence type="ECO:0000313" key="5">
    <source>
        <dbReference type="EMBL" id="ETV79841.1"/>
    </source>
</evidence>
<dbReference type="AlphaFoldDB" id="W4GKG1"/>
<evidence type="ECO:0000256" key="3">
    <source>
        <dbReference type="SAM" id="Phobius"/>
    </source>
</evidence>
<evidence type="ECO:0000259" key="4">
    <source>
        <dbReference type="Pfam" id="PF13359"/>
    </source>
</evidence>
<keyword evidence="3" id="KW-0812">Transmembrane</keyword>
<organism evidence="5">
    <name type="scientific">Aphanomyces astaci</name>
    <name type="common">Crayfish plague agent</name>
    <dbReference type="NCBI Taxonomy" id="112090"/>
    <lineage>
        <taxon>Eukaryota</taxon>
        <taxon>Sar</taxon>
        <taxon>Stramenopiles</taxon>
        <taxon>Oomycota</taxon>
        <taxon>Saprolegniomycetes</taxon>
        <taxon>Saprolegniales</taxon>
        <taxon>Verrucalvaceae</taxon>
        <taxon>Aphanomyces</taxon>
    </lineage>
</organism>
<gene>
    <name evidence="5" type="ORF">H257_07057</name>
</gene>
<feature type="domain" description="DDE Tnp4" evidence="4">
    <location>
        <begin position="169"/>
        <end position="326"/>
    </location>
</feature>
<evidence type="ECO:0000256" key="1">
    <source>
        <dbReference type="ARBA" id="ARBA00001968"/>
    </source>
</evidence>
<dbReference type="EMBL" id="KI913127">
    <property type="protein sequence ID" value="ETV79841.1"/>
    <property type="molecule type" value="Genomic_DNA"/>
</dbReference>
<dbReference type="OrthoDB" id="74927at2759"/>
<dbReference type="InterPro" id="IPR050587">
    <property type="entry name" value="GNT1/Glycosyltrans_8"/>
</dbReference>
<dbReference type="STRING" id="112090.W4GKG1"/>
<keyword evidence="3" id="KW-0472">Membrane</keyword>
<dbReference type="VEuPathDB" id="FungiDB:H257_07057"/>
<dbReference type="PANTHER" id="PTHR11183">
    <property type="entry name" value="GLYCOGENIN SUBFAMILY MEMBER"/>
    <property type="match status" value="1"/>
</dbReference>
<keyword evidence="3" id="KW-1133">Transmembrane helix</keyword>
<dbReference type="InterPro" id="IPR027806">
    <property type="entry name" value="HARBI1_dom"/>
</dbReference>
<protein>
    <recommendedName>
        <fullName evidence="4">DDE Tnp4 domain-containing protein</fullName>
    </recommendedName>
</protein>
<evidence type="ECO:0000256" key="2">
    <source>
        <dbReference type="ARBA" id="ARBA00022723"/>
    </source>
</evidence>
<feature type="transmembrane region" description="Helical" evidence="3">
    <location>
        <begin position="319"/>
        <end position="341"/>
    </location>
</feature>
<dbReference type="Pfam" id="PF13359">
    <property type="entry name" value="DDE_Tnp_4"/>
    <property type="match status" value="1"/>
</dbReference>
<dbReference type="InterPro" id="IPR029044">
    <property type="entry name" value="Nucleotide-diphossugar_trans"/>
</dbReference>
<sequence>MSITQSNLLMLLPLATTSRQRHTLLAIIASNVIERPIIPAIRFSLESTTNANATLDYRFDVAGIKELGYVLGLPAVVITSNRIRVHRDEALCILLGRLAFPVRFHTMSRTFGRSRSSLCEIFLHVVNDLYERWGSLLFFNKKLVQKNINRYCAAVASKGAPLSNVFGFIDGTKVQTCRITTTGTGDNLQKQIYSGHKRIHCLNYQAVTVPDGLCVHFFGPVEGRRHDTTMLRLSGLITYLGQHRGVFDGKLMYGDPAYGIVPYLISGFKGNNLSAQKLEFNKWMSRVRQSVEWNFKLLKTLWSYITFKMLAKIRRRRKYMGLVSALVLFVVVIVVCLNSSMVSSMQQATTAQWSLAALTTSNSTDLQPNSSGLSANHLAVNRADFPAAPTAPRRLAYMLYATDARTVCNALIMARNIRATGTPRSIPIVTLVASDVAPDIAKQLVDPFNNFVVEVVAPWQQSRVHLSHEYASSLTKLRIFEERGGFDKVIYLDSDAWVQRNLDHLFHLGNAVLWAPHAYYIRESYVFGSTLLVFSPSNDVVAALAAALETPPRPNYFDMDVLNDLFRLDCGYLPNHYVVLSYTLNDNYTWSFKTKADRMASTYVYHYSPWLGVGKPWQTPRSILNDKDQAYEPLYYDLYARYWQQEDTLCASWLK</sequence>
<name>W4GKG1_APHAT</name>